<evidence type="ECO:0000256" key="1">
    <source>
        <dbReference type="SAM" id="Phobius"/>
    </source>
</evidence>
<organism evidence="2 4">
    <name type="scientific">Frankliniella occidentalis</name>
    <name type="common">Western flower thrips</name>
    <name type="synonym">Euthrips occidentalis</name>
    <dbReference type="NCBI Taxonomy" id="133901"/>
    <lineage>
        <taxon>Eukaryota</taxon>
        <taxon>Metazoa</taxon>
        <taxon>Ecdysozoa</taxon>
        <taxon>Arthropoda</taxon>
        <taxon>Hexapoda</taxon>
        <taxon>Insecta</taxon>
        <taxon>Pterygota</taxon>
        <taxon>Neoptera</taxon>
        <taxon>Paraneoptera</taxon>
        <taxon>Thysanoptera</taxon>
        <taxon>Terebrantia</taxon>
        <taxon>Thripoidea</taxon>
        <taxon>Thripidae</taxon>
        <taxon>Frankliniella</taxon>
    </lineage>
</organism>
<keyword evidence="1" id="KW-1133">Transmembrane helix</keyword>
<dbReference type="RefSeq" id="XP_052128102.1">
    <property type="nucleotide sequence ID" value="XM_052272142.1"/>
</dbReference>
<proteinExistence type="predicted"/>
<evidence type="ECO:0000313" key="3">
    <source>
        <dbReference type="RefSeq" id="XP_052128102.1"/>
    </source>
</evidence>
<accession>A0A9C6X2T4</accession>
<dbReference type="Proteomes" id="UP000504606">
    <property type="component" value="Unplaced"/>
</dbReference>
<dbReference type="RefSeq" id="XP_052128104.1">
    <property type="nucleotide sequence ID" value="XM_052272144.1"/>
</dbReference>
<evidence type="ECO:0000313" key="2">
    <source>
        <dbReference type="Proteomes" id="UP000504606"/>
    </source>
</evidence>
<feature type="transmembrane region" description="Helical" evidence="1">
    <location>
        <begin position="145"/>
        <end position="166"/>
    </location>
</feature>
<keyword evidence="1" id="KW-0472">Membrane</keyword>
<dbReference type="AlphaFoldDB" id="A0A9C6X2T4"/>
<protein>
    <submittedName>
        <fullName evidence="3 4">Uncharacterized protein LOC127750443 isoform X1</fullName>
    </submittedName>
</protein>
<feature type="transmembrane region" description="Helical" evidence="1">
    <location>
        <begin position="47"/>
        <end position="68"/>
    </location>
</feature>
<keyword evidence="2" id="KW-1185">Reference proteome</keyword>
<dbReference type="KEGG" id="foc:127750443"/>
<keyword evidence="1" id="KW-0812">Transmembrane</keyword>
<dbReference type="GeneID" id="127750443"/>
<name>A0A9C6X2T4_FRAOC</name>
<evidence type="ECO:0000313" key="4">
    <source>
        <dbReference type="RefSeq" id="XP_052128104.1"/>
    </source>
</evidence>
<reference evidence="3 4" key="1">
    <citation type="submission" date="2025-04" db="UniProtKB">
        <authorList>
            <consortium name="RefSeq"/>
        </authorList>
    </citation>
    <scope>IDENTIFICATION</scope>
    <source>
        <tissue evidence="3 4">Whole organism</tissue>
    </source>
</reference>
<sequence>MPPNDEFSVRHSLATWKWLLGPSNVLGVRRRIFSLFVTSIENVTHHVFVQASQVLVGTVVVLSFLAAIHAQNLIAASNSANVCCGFYSCLGADVTFFWRQRRAYSIVERLERLFYDVERLADSSDAKSELIRASQMNRRMTRLQVCFGSAMVGSVWLQVCLTGRAYSPIWPMPESELGQLYVSFNNDHAIK</sequence>
<gene>
    <name evidence="3 4" type="primary">LOC127750443</name>
</gene>